<keyword evidence="2" id="KW-0472">Membrane</keyword>
<evidence type="ECO:0000313" key="4">
    <source>
        <dbReference type="Proteomes" id="UP001176940"/>
    </source>
</evidence>
<gene>
    <name evidence="3" type="ORF">RIMI_LOCUS12570900</name>
</gene>
<keyword evidence="2" id="KW-1133">Transmembrane helix</keyword>
<comment type="caution">
    <text evidence="3">The sequence shown here is derived from an EMBL/GenBank/DDBJ whole genome shotgun (WGS) entry which is preliminary data.</text>
</comment>
<feature type="compositionally biased region" description="Basic and acidic residues" evidence="1">
    <location>
        <begin position="103"/>
        <end position="118"/>
    </location>
</feature>
<protein>
    <submittedName>
        <fullName evidence="3">Uncharacterized protein</fullName>
    </submittedName>
</protein>
<feature type="region of interest" description="Disordered" evidence="1">
    <location>
        <begin position="103"/>
        <end position="124"/>
    </location>
</feature>
<keyword evidence="4" id="KW-1185">Reference proteome</keyword>
<name>A0ABN9LS54_9NEOB</name>
<dbReference type="Proteomes" id="UP001176940">
    <property type="component" value="Unassembled WGS sequence"/>
</dbReference>
<evidence type="ECO:0000256" key="1">
    <source>
        <dbReference type="SAM" id="MobiDB-lite"/>
    </source>
</evidence>
<feature type="transmembrane region" description="Helical" evidence="2">
    <location>
        <begin position="139"/>
        <end position="161"/>
    </location>
</feature>
<feature type="region of interest" description="Disordered" evidence="1">
    <location>
        <begin position="170"/>
        <end position="201"/>
    </location>
</feature>
<proteinExistence type="predicted"/>
<sequence length="201" mass="22560">MSHWLHYATKKREECPGTFLLLLSTLVRTGFGCFYFKGLNFSDQRLVVRTEEREEYCVINKTTPYGSIVPCKGNATSTRINDTHVLLRTPNDTDDYFTMEFGRDNEPGKSAESYRADCPDPSPVPGKVKNPDGNFRVHLGISVPVGAVIGAVIIIVILIFACKKYRKKSQSPNSRNYASSSNDSSREDLMVDKHMDKKGQV</sequence>
<reference evidence="3" key="1">
    <citation type="submission" date="2023-07" db="EMBL/GenBank/DDBJ databases">
        <authorList>
            <person name="Stuckert A."/>
        </authorList>
    </citation>
    <scope>NUCLEOTIDE SEQUENCE</scope>
</reference>
<organism evidence="3 4">
    <name type="scientific">Ranitomeya imitator</name>
    <name type="common">mimic poison frog</name>
    <dbReference type="NCBI Taxonomy" id="111125"/>
    <lineage>
        <taxon>Eukaryota</taxon>
        <taxon>Metazoa</taxon>
        <taxon>Chordata</taxon>
        <taxon>Craniata</taxon>
        <taxon>Vertebrata</taxon>
        <taxon>Euteleostomi</taxon>
        <taxon>Amphibia</taxon>
        <taxon>Batrachia</taxon>
        <taxon>Anura</taxon>
        <taxon>Neobatrachia</taxon>
        <taxon>Hyloidea</taxon>
        <taxon>Dendrobatidae</taxon>
        <taxon>Dendrobatinae</taxon>
        <taxon>Ranitomeya</taxon>
    </lineage>
</organism>
<feature type="compositionally biased region" description="Low complexity" evidence="1">
    <location>
        <begin position="173"/>
        <end position="183"/>
    </location>
</feature>
<evidence type="ECO:0000313" key="3">
    <source>
        <dbReference type="EMBL" id="CAJ0949334.1"/>
    </source>
</evidence>
<dbReference type="EMBL" id="CAUEEQ010030008">
    <property type="protein sequence ID" value="CAJ0949334.1"/>
    <property type="molecule type" value="Genomic_DNA"/>
</dbReference>
<keyword evidence="2" id="KW-0812">Transmembrane</keyword>
<feature type="compositionally biased region" description="Basic and acidic residues" evidence="1">
    <location>
        <begin position="184"/>
        <end position="201"/>
    </location>
</feature>
<evidence type="ECO:0000256" key="2">
    <source>
        <dbReference type="SAM" id="Phobius"/>
    </source>
</evidence>
<accession>A0ABN9LS54</accession>